<comment type="catalytic activity">
    <reaction evidence="1">
        <text>Release of an N-terminal amino acid, Xaa-|-Yaa-, in which Xaa is preferably Leu, but may be other amino acids including Pro although not Arg or Lys, and Yaa may be Pro. Amino acid amides and methyl esters are also readily hydrolyzed, but rates on arylamides are exceedingly low.</text>
        <dbReference type="EC" id="3.4.11.1"/>
    </reaction>
</comment>
<dbReference type="Pfam" id="PF00883">
    <property type="entry name" value="Peptidase_M17"/>
    <property type="match status" value="1"/>
</dbReference>
<dbReference type="CDD" id="cd00433">
    <property type="entry name" value="Peptidase_M17"/>
    <property type="match status" value="1"/>
</dbReference>
<evidence type="ECO:0000256" key="1">
    <source>
        <dbReference type="ARBA" id="ARBA00000135"/>
    </source>
</evidence>
<dbReference type="Gene3D" id="1.10.8.10">
    <property type="entry name" value="DNA helicase RuvA subunit, C-terminal domain"/>
    <property type="match status" value="1"/>
</dbReference>
<evidence type="ECO:0000313" key="10">
    <source>
        <dbReference type="Proteomes" id="UP000320333"/>
    </source>
</evidence>
<dbReference type="Gene3D" id="3.40.220.10">
    <property type="entry name" value="Leucine Aminopeptidase, subunit E, domain 1"/>
    <property type="match status" value="1"/>
</dbReference>
<evidence type="ECO:0000256" key="7">
    <source>
        <dbReference type="SAM" id="MobiDB-lite"/>
    </source>
</evidence>
<evidence type="ECO:0000256" key="4">
    <source>
        <dbReference type="ARBA" id="ARBA00022438"/>
    </source>
</evidence>
<dbReference type="EC" id="3.4.11.1" evidence="3"/>
<dbReference type="InterPro" id="IPR023042">
    <property type="entry name" value="Peptidase_M17_leu_NH2_pept"/>
</dbReference>
<dbReference type="Gene3D" id="3.40.630.10">
    <property type="entry name" value="Zn peptidases"/>
    <property type="match status" value="1"/>
</dbReference>
<dbReference type="GO" id="GO:0030145">
    <property type="term" value="F:manganese ion binding"/>
    <property type="evidence" value="ECO:0007669"/>
    <property type="project" value="InterPro"/>
</dbReference>
<dbReference type="PANTHER" id="PTHR11963">
    <property type="entry name" value="LEUCINE AMINOPEPTIDASE-RELATED"/>
    <property type="match status" value="1"/>
</dbReference>
<feature type="compositionally biased region" description="Basic residues" evidence="7">
    <location>
        <begin position="467"/>
        <end position="478"/>
    </location>
</feature>
<proteinExistence type="inferred from homology"/>
<dbReference type="PROSITE" id="PS00631">
    <property type="entry name" value="CYTOSOL_AP"/>
    <property type="match status" value="1"/>
</dbReference>
<feature type="region of interest" description="Disordered" evidence="7">
    <location>
        <begin position="792"/>
        <end position="862"/>
    </location>
</feature>
<accession>A0A507FC23</accession>
<protein>
    <recommendedName>
        <fullName evidence="3">leucyl aminopeptidase</fullName>
        <ecNumber evidence="3">3.4.11.1</ecNumber>
    </recommendedName>
</protein>
<feature type="region of interest" description="Disordered" evidence="7">
    <location>
        <begin position="549"/>
        <end position="581"/>
    </location>
</feature>
<keyword evidence="5" id="KW-0645">Protease</keyword>
<feature type="region of interest" description="Disordered" evidence="7">
    <location>
        <begin position="467"/>
        <end position="491"/>
    </location>
</feature>
<dbReference type="PROSITE" id="PS51140">
    <property type="entry name" value="CUE"/>
    <property type="match status" value="1"/>
</dbReference>
<dbReference type="GO" id="GO:0070006">
    <property type="term" value="F:metalloaminopeptidase activity"/>
    <property type="evidence" value="ECO:0007669"/>
    <property type="project" value="InterPro"/>
</dbReference>
<feature type="compositionally biased region" description="Gly residues" evidence="7">
    <location>
        <begin position="845"/>
        <end position="855"/>
    </location>
</feature>
<organism evidence="9 10">
    <name type="scientific">Chytriomyces confervae</name>
    <dbReference type="NCBI Taxonomy" id="246404"/>
    <lineage>
        <taxon>Eukaryota</taxon>
        <taxon>Fungi</taxon>
        <taxon>Fungi incertae sedis</taxon>
        <taxon>Chytridiomycota</taxon>
        <taxon>Chytridiomycota incertae sedis</taxon>
        <taxon>Chytridiomycetes</taxon>
        <taxon>Chytridiales</taxon>
        <taxon>Chytriomycetaceae</taxon>
        <taxon>Chytriomyces</taxon>
    </lineage>
</organism>
<evidence type="ECO:0000256" key="3">
    <source>
        <dbReference type="ARBA" id="ARBA00012565"/>
    </source>
</evidence>
<evidence type="ECO:0000313" key="9">
    <source>
        <dbReference type="EMBL" id="TPX73833.1"/>
    </source>
</evidence>
<dbReference type="InterPro" id="IPR009060">
    <property type="entry name" value="UBA-like_sf"/>
</dbReference>
<dbReference type="GO" id="GO:0006508">
    <property type="term" value="P:proteolysis"/>
    <property type="evidence" value="ECO:0007669"/>
    <property type="project" value="UniProtKB-KW"/>
</dbReference>
<evidence type="ECO:0000256" key="5">
    <source>
        <dbReference type="ARBA" id="ARBA00022670"/>
    </source>
</evidence>
<feature type="region of interest" description="Disordered" evidence="7">
    <location>
        <begin position="192"/>
        <end position="215"/>
    </location>
</feature>
<dbReference type="InterPro" id="IPR043472">
    <property type="entry name" value="Macro_dom-like"/>
</dbReference>
<dbReference type="GO" id="GO:0043130">
    <property type="term" value="F:ubiquitin binding"/>
    <property type="evidence" value="ECO:0007669"/>
    <property type="project" value="InterPro"/>
</dbReference>
<feature type="compositionally biased region" description="Acidic residues" evidence="7">
    <location>
        <begin position="818"/>
        <end position="831"/>
    </location>
</feature>
<dbReference type="STRING" id="246404.A0A507FC23"/>
<feature type="compositionally biased region" description="Basic and acidic residues" evidence="7">
    <location>
        <begin position="792"/>
        <end position="807"/>
    </location>
</feature>
<dbReference type="HAMAP" id="MF_00181">
    <property type="entry name" value="Cytosol_peptidase_M17"/>
    <property type="match status" value="1"/>
</dbReference>
<dbReference type="SUPFAM" id="SSF52949">
    <property type="entry name" value="Macro domain-like"/>
    <property type="match status" value="1"/>
</dbReference>
<gene>
    <name evidence="9" type="ORF">CcCBS67573_g04896</name>
</gene>
<comment type="similarity">
    <text evidence="2">Belongs to the peptidase M17 family.</text>
</comment>
<dbReference type="OrthoDB" id="5577209at2759"/>
<feature type="compositionally biased region" description="Polar residues" evidence="7">
    <location>
        <begin position="569"/>
        <end position="578"/>
    </location>
</feature>
<keyword evidence="4 9" id="KW-0031">Aminopeptidase</keyword>
<dbReference type="Pfam" id="PF02845">
    <property type="entry name" value="CUE"/>
    <property type="match status" value="1"/>
</dbReference>
<feature type="domain" description="CUE" evidence="8">
    <location>
        <begin position="498"/>
        <end position="541"/>
    </location>
</feature>
<dbReference type="InterPro" id="IPR000819">
    <property type="entry name" value="Peptidase_M17_C"/>
</dbReference>
<dbReference type="InterPro" id="IPR041800">
    <property type="entry name" value="ASCC2_CUE"/>
</dbReference>
<evidence type="ECO:0000256" key="6">
    <source>
        <dbReference type="ARBA" id="ARBA00022801"/>
    </source>
</evidence>
<dbReference type="SUPFAM" id="SSF53187">
    <property type="entry name" value="Zn-dependent exopeptidases"/>
    <property type="match status" value="1"/>
</dbReference>
<dbReference type="PRINTS" id="PR00481">
    <property type="entry name" value="LAMNOPPTDASE"/>
</dbReference>
<evidence type="ECO:0000256" key="2">
    <source>
        <dbReference type="ARBA" id="ARBA00009528"/>
    </source>
</evidence>
<reference evidence="9 10" key="1">
    <citation type="journal article" date="2019" name="Sci. Rep.">
        <title>Comparative genomics of chytrid fungi reveal insights into the obligate biotrophic and pathogenic lifestyle of Synchytrium endobioticum.</title>
        <authorList>
            <person name="van de Vossenberg B.T.L.H."/>
            <person name="Warris S."/>
            <person name="Nguyen H.D.T."/>
            <person name="van Gent-Pelzer M.P.E."/>
            <person name="Joly D.L."/>
            <person name="van de Geest H.C."/>
            <person name="Bonants P.J.M."/>
            <person name="Smith D.S."/>
            <person name="Levesque C.A."/>
            <person name="van der Lee T.A.J."/>
        </authorList>
    </citation>
    <scope>NUCLEOTIDE SEQUENCE [LARGE SCALE GENOMIC DNA]</scope>
    <source>
        <strain evidence="9 10">CBS 675.73</strain>
    </source>
</reference>
<name>A0A507FC23_9FUNG</name>
<dbReference type="EMBL" id="QEAP01000162">
    <property type="protein sequence ID" value="TPX73833.1"/>
    <property type="molecule type" value="Genomic_DNA"/>
</dbReference>
<dbReference type="CDD" id="cd14364">
    <property type="entry name" value="CUE_ASCC2"/>
    <property type="match status" value="1"/>
</dbReference>
<keyword evidence="6" id="KW-0378">Hydrolase</keyword>
<comment type="caution">
    <text evidence="9">The sequence shown here is derived from an EMBL/GenBank/DDBJ whole genome shotgun (WGS) entry which is preliminary data.</text>
</comment>
<dbReference type="SUPFAM" id="SSF46934">
    <property type="entry name" value="UBA-like"/>
    <property type="match status" value="1"/>
</dbReference>
<feature type="compositionally biased region" description="Low complexity" evidence="7">
    <location>
        <begin position="202"/>
        <end position="212"/>
    </location>
</feature>
<dbReference type="GO" id="GO:0005737">
    <property type="term" value="C:cytoplasm"/>
    <property type="evidence" value="ECO:0007669"/>
    <property type="project" value="InterPro"/>
</dbReference>
<dbReference type="PANTHER" id="PTHR11963:SF23">
    <property type="entry name" value="CYTOSOL AMINOPEPTIDASE"/>
    <property type="match status" value="1"/>
</dbReference>
<dbReference type="InterPro" id="IPR003892">
    <property type="entry name" value="CUE"/>
</dbReference>
<evidence type="ECO:0000259" key="8">
    <source>
        <dbReference type="PROSITE" id="PS51140"/>
    </source>
</evidence>
<sequence length="1371" mass="147026">MAVPSLLPYLEPTATVKSDAGEAAEPVLSPQERIQLLQMTLAQMSALLALSNSEFAGTIAQVVPWLDHYLHAVAPRVTASQPLFAGFEHSAESPESSFVMRLETKLVRKALQCVQRVWIEASDSLDLPLRMTVCRVYAHTNLASVGTLWDQWIAAAGSGSTVFEEDVEYAKSVFIDCVRGIQKRIEKSVDAASSGKGKGKGKSAASGSGSSANNDASLAKEDVQMMQDLGMLTDAVLQFEGLVLASSCSSTQFSDKFVSSDEFFAALVGVYGIVNIHAASKSLPQSADDTPVASMEELGVLPPSMDPKLATIHRNLKLAVLSLIDALLSISFFNPLMVDPTPETSIERVTPLPRLPQSNPESQTLLVEKLCNTLLMLLDASPIDSPSKFLTSTAPLLVDFEVETGVSDRLKQVKLLMTGVSGWDDARLEFLIVSLEQMLAFSGNSVARQQRITERIQRAEEFSTRKTVKAGKKKKGALKSKSSGQEADMPDLDDGYIHRTILISQVHDLFPELGEGFIEACLVALNNDPEMVIMKVIEGDFPQQVEKLDRSMPRSAPPARTGARKTANGGKTSKSAESWPSLVQEESSILSSRKNVFDNDEFDVFGASKKVDAAKVIWGKKEKTAASILDTKDAGQKDAILALHASTVREEEEYARELQAQQLNEQRIYDDEYDDSYDSTDIKLAGTVELRMLDETEDGTNAANARVAKARAVESVGGDSKQQPTAWAVSSGTDLIEQELYALAVGSGKSVLEGSARKGVARQRLKARLGWSDEMIEGWYKMYLRDPRQQRRMAEQNEFKGNRRDADPVPQNKNRVENEDDNESSDSDEEENGTKTEGSIPSNRGGRGGRGGGRGVSTSGLSTGVKAGLKAQAPDAIVIGARWEKSAQGGLGAVIDGDVAHVAQHPRVSGRISSALAATHFDARTKGNTRVVVCNVDEKDDAKATLVAVVALGPEAVGVAEKNAAARTAAAAGINAIRNLNKNVSFRVAVQPFLGCAQAAAEGAVLTSYAYNNNKKTKTAEISSILYAPGASAETANAWLEGVICASAQNTARHLMETPANLMTPTIFSERASNLLQNLPNTTVTIRDKDWIESQKMGMFLSVSRGSVEPPRFLEIKYTPQPDATPIALVGKGVTFDSGGISIKPSNDMASMKGDMGGAAVVLGVMEAIAKLRLPVNVVACIPLTENMPSGTATKPGDVVVGINGKSVEVDNTDAEGRLILGDAINYACKTYAPKTLIELSTLTGAIDVALGYAYAGVFTTSNELWNSLDSASKIAGEGVWRMPMDVDAYKHQIKSNVADLKNVGGRSAGSCTAAVFLQEFVEEGVEFAHIDIAGVMQQTGSHGILARGMTGRPVRAIVEYIRQAASNEKH</sequence>
<dbReference type="InterPro" id="IPR011356">
    <property type="entry name" value="Leucine_aapep/pepB"/>
</dbReference>
<dbReference type="SMART" id="SM00546">
    <property type="entry name" value="CUE"/>
    <property type="match status" value="1"/>
</dbReference>
<dbReference type="Proteomes" id="UP000320333">
    <property type="component" value="Unassembled WGS sequence"/>
</dbReference>
<keyword evidence="10" id="KW-1185">Reference proteome</keyword>